<evidence type="ECO:0000313" key="1">
    <source>
        <dbReference type="EMBL" id="SBR71403.1"/>
    </source>
</evidence>
<organism evidence="1">
    <name type="scientific">Nothobranchius rachovii</name>
    <name type="common">bluefin notho</name>
    <dbReference type="NCBI Taxonomy" id="451742"/>
    <lineage>
        <taxon>Eukaryota</taxon>
        <taxon>Metazoa</taxon>
        <taxon>Chordata</taxon>
        <taxon>Craniata</taxon>
        <taxon>Vertebrata</taxon>
        <taxon>Euteleostomi</taxon>
        <taxon>Actinopterygii</taxon>
        <taxon>Neopterygii</taxon>
        <taxon>Teleostei</taxon>
        <taxon>Neoteleostei</taxon>
        <taxon>Acanthomorphata</taxon>
        <taxon>Ovalentaria</taxon>
        <taxon>Atherinomorphae</taxon>
        <taxon>Cyprinodontiformes</taxon>
        <taxon>Nothobranchiidae</taxon>
        <taxon>Nothobranchius</taxon>
    </lineage>
</organism>
<dbReference type="PANTHER" id="PTHR45913:SF11">
    <property type="entry name" value="EPM2A-INTERACTING PROTEIN 1"/>
    <property type="match status" value="1"/>
</dbReference>
<dbReference type="EMBL" id="HAEH01003493">
    <property type="protein sequence ID" value="SBR71403.1"/>
    <property type="molecule type" value="Transcribed_RNA"/>
</dbReference>
<accession>A0A1A8NQS5</accession>
<proteinExistence type="predicted"/>
<reference evidence="1" key="1">
    <citation type="submission" date="2016-05" db="EMBL/GenBank/DDBJ databases">
        <authorList>
            <person name="Lavstsen T."/>
            <person name="Jespersen J.S."/>
        </authorList>
    </citation>
    <scope>NUCLEOTIDE SEQUENCE</scope>
    <source>
        <tissue evidence="1">Brain</tissue>
    </source>
</reference>
<name>A0A1A8NQS5_9TELE</name>
<evidence type="ECO:0008006" key="2">
    <source>
        <dbReference type="Google" id="ProtNLM"/>
    </source>
</evidence>
<feature type="non-terminal residue" evidence="1">
    <location>
        <position position="1"/>
    </location>
</feature>
<dbReference type="AlphaFoldDB" id="A0A1A8NQS5"/>
<reference evidence="1" key="2">
    <citation type="submission" date="2016-06" db="EMBL/GenBank/DDBJ databases">
        <title>The genome of a short-lived fish provides insights into sex chromosome evolution and the genetic control of aging.</title>
        <authorList>
            <person name="Reichwald K."/>
            <person name="Felder M."/>
            <person name="Petzold A."/>
            <person name="Koch P."/>
            <person name="Groth M."/>
            <person name="Platzer M."/>
        </authorList>
    </citation>
    <scope>NUCLEOTIDE SEQUENCE</scope>
    <source>
        <tissue evidence="1">Brain</tissue>
    </source>
</reference>
<sequence>VDSSLSITEELLALRPMHGTTTGQDLYEEVPRCVNEMGLPWEKLVGLMTDGAPAMCGHKSGLVARMHERMQEQNVTGELTAYHCIIHQESEMTRPRPCSCRFI</sequence>
<protein>
    <recommendedName>
        <fullName evidence="2">DUF4371 domain-containing protein</fullName>
    </recommendedName>
</protein>
<dbReference type="PANTHER" id="PTHR45913">
    <property type="entry name" value="EPM2A-INTERACTING PROTEIN 1"/>
    <property type="match status" value="1"/>
</dbReference>
<gene>
    <name evidence="1" type="primary">Nfu_g_1_025787</name>
</gene>
<feature type="non-terminal residue" evidence="1">
    <location>
        <position position="103"/>
    </location>
</feature>